<dbReference type="Pfam" id="PF13366">
    <property type="entry name" value="PDDEXK_3"/>
    <property type="match status" value="1"/>
</dbReference>
<dbReference type="Proteomes" id="UP000230760">
    <property type="component" value="Unassembled WGS sequence"/>
</dbReference>
<organism evidence="1 2">
    <name type="scientific">Candidatus Nealsonbacteria bacterium CG_4_10_14_0_2_um_filter_38_17</name>
    <dbReference type="NCBI Taxonomy" id="1974680"/>
    <lineage>
        <taxon>Bacteria</taxon>
        <taxon>Candidatus Nealsoniibacteriota</taxon>
    </lineage>
</organism>
<name>A0A2M7UYV8_9BACT</name>
<dbReference type="AlphaFoldDB" id="A0A2M7UYV8"/>
<sequence length="127" mass="15096">MEKLVHKDLSYKIIGLIFKVFNKLGYGYQEKYYQRALALELDREKIDYIQEKEIKLDYQNKTIGKYFLDFVIENKIVVELKVANIFYSQDIKQILSYLKASGLALGILIIITKSDIKYKRIINIRDY</sequence>
<proteinExistence type="predicted"/>
<accession>A0A2M7UYV8</accession>
<comment type="caution">
    <text evidence="1">The sequence shown here is derived from an EMBL/GenBank/DDBJ whole genome shotgun (WGS) entry which is preliminary data.</text>
</comment>
<reference evidence="2" key="1">
    <citation type="submission" date="2017-09" db="EMBL/GenBank/DDBJ databases">
        <title>Depth-based differentiation of microbial function through sediment-hosted aquifers and enrichment of novel symbionts in the deep terrestrial subsurface.</title>
        <authorList>
            <person name="Probst A.J."/>
            <person name="Ladd B."/>
            <person name="Jarett J.K."/>
            <person name="Geller-Mcgrath D.E."/>
            <person name="Sieber C.M.K."/>
            <person name="Emerson J.B."/>
            <person name="Anantharaman K."/>
            <person name="Thomas B.C."/>
            <person name="Malmstrom R."/>
            <person name="Stieglmeier M."/>
            <person name="Klingl A."/>
            <person name="Woyke T."/>
            <person name="Ryan C.M."/>
            <person name="Banfield J.F."/>
        </authorList>
    </citation>
    <scope>NUCLEOTIDE SEQUENCE [LARGE SCALE GENOMIC DNA]</scope>
</reference>
<protein>
    <submittedName>
        <fullName evidence="1">GxxExxY protein</fullName>
    </submittedName>
</protein>
<evidence type="ECO:0000313" key="1">
    <source>
        <dbReference type="EMBL" id="PIZ89152.1"/>
    </source>
</evidence>
<gene>
    <name evidence="1" type="ORF">COX90_00835</name>
</gene>
<dbReference type="InterPro" id="IPR026350">
    <property type="entry name" value="GxxExxY"/>
</dbReference>
<evidence type="ECO:0000313" key="2">
    <source>
        <dbReference type="Proteomes" id="UP000230760"/>
    </source>
</evidence>
<dbReference type="EMBL" id="PFPB01000018">
    <property type="protein sequence ID" value="PIZ89152.1"/>
    <property type="molecule type" value="Genomic_DNA"/>
</dbReference>
<dbReference type="NCBIfam" id="TIGR04256">
    <property type="entry name" value="GxxExxY"/>
    <property type="match status" value="1"/>
</dbReference>